<keyword evidence="3" id="KW-0521">NADP</keyword>
<dbReference type="Gene3D" id="3.40.50.10860">
    <property type="entry name" value="Leucine Dehydrogenase, chain A, domain 1"/>
    <property type="match status" value="1"/>
</dbReference>
<gene>
    <name evidence="7" type="ORF">S01H4_04659</name>
</gene>
<dbReference type="InterPro" id="IPR011342">
    <property type="entry name" value="Shikimate_DH"/>
</dbReference>
<dbReference type="EC" id="1.1.1.25" evidence="1"/>
<dbReference type="InterPro" id="IPR046346">
    <property type="entry name" value="Aminoacid_DH-like_N_sf"/>
</dbReference>
<reference evidence="7" key="1">
    <citation type="journal article" date="2014" name="Front. Microbiol.">
        <title>High frequency of phylogenetically diverse reductive dehalogenase-homologous genes in deep subseafloor sedimentary metagenomes.</title>
        <authorList>
            <person name="Kawai M."/>
            <person name="Futagami T."/>
            <person name="Toyoda A."/>
            <person name="Takaki Y."/>
            <person name="Nishi S."/>
            <person name="Hori S."/>
            <person name="Arai W."/>
            <person name="Tsubouchi T."/>
            <person name="Morono Y."/>
            <person name="Uchiyama I."/>
            <person name="Ito T."/>
            <person name="Fujiyama A."/>
            <person name="Inagaki F."/>
            <person name="Takami H."/>
        </authorList>
    </citation>
    <scope>NUCLEOTIDE SEQUENCE</scope>
    <source>
        <strain evidence="7">Expedition CK06-06</strain>
    </source>
</reference>
<keyword evidence="5" id="KW-0057">Aromatic amino acid biosynthesis</keyword>
<evidence type="ECO:0000256" key="4">
    <source>
        <dbReference type="ARBA" id="ARBA00023002"/>
    </source>
</evidence>
<dbReference type="GO" id="GO:0009073">
    <property type="term" value="P:aromatic amino acid family biosynthetic process"/>
    <property type="evidence" value="ECO:0007669"/>
    <property type="project" value="UniProtKB-KW"/>
</dbReference>
<feature type="domain" description="Shikimate dehydrogenase substrate binding N-terminal" evidence="6">
    <location>
        <begin position="16"/>
        <end position="98"/>
    </location>
</feature>
<evidence type="ECO:0000256" key="2">
    <source>
        <dbReference type="ARBA" id="ARBA00022605"/>
    </source>
</evidence>
<evidence type="ECO:0000259" key="6">
    <source>
        <dbReference type="Pfam" id="PF08501"/>
    </source>
</evidence>
<dbReference type="GO" id="GO:0009423">
    <property type="term" value="P:chorismate biosynthetic process"/>
    <property type="evidence" value="ECO:0007669"/>
    <property type="project" value="TreeGrafter"/>
</dbReference>
<feature type="non-terminal residue" evidence="7">
    <location>
        <position position="232"/>
    </location>
</feature>
<evidence type="ECO:0000256" key="5">
    <source>
        <dbReference type="ARBA" id="ARBA00023141"/>
    </source>
</evidence>
<protein>
    <recommendedName>
        <fullName evidence="1">shikimate dehydrogenase (NADP(+))</fullName>
        <ecNumber evidence="1">1.1.1.25</ecNumber>
    </recommendedName>
</protein>
<dbReference type="SUPFAM" id="SSF53223">
    <property type="entry name" value="Aminoacid dehydrogenase-like, N-terminal domain"/>
    <property type="match status" value="1"/>
</dbReference>
<dbReference type="InterPro" id="IPR013708">
    <property type="entry name" value="Shikimate_DH-bd_N"/>
</dbReference>
<dbReference type="GO" id="GO:0050661">
    <property type="term" value="F:NADP binding"/>
    <property type="evidence" value="ECO:0007669"/>
    <property type="project" value="InterPro"/>
</dbReference>
<dbReference type="GO" id="GO:0019632">
    <property type="term" value="P:shikimate metabolic process"/>
    <property type="evidence" value="ECO:0007669"/>
    <property type="project" value="InterPro"/>
</dbReference>
<dbReference type="GO" id="GO:0004764">
    <property type="term" value="F:shikimate 3-dehydrogenase (NADP+) activity"/>
    <property type="evidence" value="ECO:0007669"/>
    <property type="project" value="UniProtKB-EC"/>
</dbReference>
<dbReference type="InterPro" id="IPR036291">
    <property type="entry name" value="NAD(P)-bd_dom_sf"/>
</dbReference>
<dbReference type="Gene3D" id="3.40.50.720">
    <property type="entry name" value="NAD(P)-binding Rossmann-like Domain"/>
    <property type="match status" value="1"/>
</dbReference>
<accession>X0Z920</accession>
<sequence>MLNNPQIKAGTKVLCVIGHPIEHSMSPIMHNAALKDMALDYVYLAFDVPPRDIETTISEFKKRGFIGMNVTIPHKETILKYLDQIDPLAKKIGAVNTIKNQDGNLIGKNTDAFGAKQALINSGFEIKEKKVLILGAGGAARAVSFALSDESDKIFICDIIEKKAIALANELKDKMKIKVVGKKSKYETLKSLIIDVDLLINTTPVGMYPNVNKTPISKDLLSEHLFVYDIIY</sequence>
<evidence type="ECO:0000256" key="1">
    <source>
        <dbReference type="ARBA" id="ARBA00012962"/>
    </source>
</evidence>
<dbReference type="Pfam" id="PF08501">
    <property type="entry name" value="Shikimate_dh_N"/>
    <property type="match status" value="1"/>
</dbReference>
<comment type="caution">
    <text evidence="7">The sequence shown here is derived from an EMBL/GenBank/DDBJ whole genome shotgun (WGS) entry which is preliminary data.</text>
</comment>
<keyword evidence="2" id="KW-0028">Amino-acid biosynthesis</keyword>
<keyword evidence="4" id="KW-0560">Oxidoreductase</keyword>
<dbReference type="NCBIfam" id="TIGR00507">
    <property type="entry name" value="aroE"/>
    <property type="match status" value="1"/>
</dbReference>
<name>X0Z920_9ZZZZ</name>
<dbReference type="InterPro" id="IPR022893">
    <property type="entry name" value="Shikimate_DH_fam"/>
</dbReference>
<organism evidence="7">
    <name type="scientific">marine sediment metagenome</name>
    <dbReference type="NCBI Taxonomy" id="412755"/>
    <lineage>
        <taxon>unclassified sequences</taxon>
        <taxon>metagenomes</taxon>
        <taxon>ecological metagenomes</taxon>
    </lineage>
</organism>
<dbReference type="EMBL" id="BART01001270">
    <property type="protein sequence ID" value="GAG65719.1"/>
    <property type="molecule type" value="Genomic_DNA"/>
</dbReference>
<evidence type="ECO:0000256" key="3">
    <source>
        <dbReference type="ARBA" id="ARBA00022857"/>
    </source>
</evidence>
<proteinExistence type="predicted"/>
<evidence type="ECO:0000313" key="7">
    <source>
        <dbReference type="EMBL" id="GAG65719.1"/>
    </source>
</evidence>
<dbReference type="PANTHER" id="PTHR21089">
    <property type="entry name" value="SHIKIMATE DEHYDROGENASE"/>
    <property type="match status" value="1"/>
</dbReference>
<dbReference type="AlphaFoldDB" id="X0Z920"/>
<dbReference type="CDD" id="cd01065">
    <property type="entry name" value="NAD_bind_Shikimate_DH"/>
    <property type="match status" value="1"/>
</dbReference>
<dbReference type="PANTHER" id="PTHR21089:SF1">
    <property type="entry name" value="BIFUNCTIONAL 3-DEHYDROQUINATE DEHYDRATASE_SHIKIMATE DEHYDROGENASE, CHLOROPLASTIC"/>
    <property type="match status" value="1"/>
</dbReference>
<dbReference type="SUPFAM" id="SSF51735">
    <property type="entry name" value="NAD(P)-binding Rossmann-fold domains"/>
    <property type="match status" value="1"/>
</dbReference>
<dbReference type="GO" id="GO:0008652">
    <property type="term" value="P:amino acid biosynthetic process"/>
    <property type="evidence" value="ECO:0007669"/>
    <property type="project" value="UniProtKB-KW"/>
</dbReference>